<comment type="catalytic activity">
    <reaction evidence="8 10">
        <text>GTP + H2O = GDP + phosphate + H(+)</text>
        <dbReference type="Rhea" id="RHEA:19669"/>
        <dbReference type="ChEBI" id="CHEBI:15377"/>
        <dbReference type="ChEBI" id="CHEBI:15378"/>
        <dbReference type="ChEBI" id="CHEBI:37565"/>
        <dbReference type="ChEBI" id="CHEBI:43474"/>
        <dbReference type="ChEBI" id="CHEBI:58189"/>
        <dbReference type="EC" id="3.6.5.4"/>
    </reaction>
</comment>
<evidence type="ECO:0000313" key="13">
    <source>
        <dbReference type="EMBL" id="EPR37291.1"/>
    </source>
</evidence>
<dbReference type="EC" id="3.6.5.4" evidence="10"/>
<dbReference type="Gene3D" id="1.20.120.140">
    <property type="entry name" value="Signal recognition particle SRP54, nucleotide-binding domain"/>
    <property type="match status" value="1"/>
</dbReference>
<sequence>MGWFKKKNKQDQKDETTSRPVEGQADEIENRHSRADVSSPDHRDCDPSDEDAGRKKSKGFFRQLKRGLSKTRDVLTTDIDELFRGRKKLDADLLEEIEELLITSDMGVETTMTLIDRISKKSGGISNAKELKAVLKAEVCALMAKPAPATASPRKPHVIMVVGVNGVGKTTTIGKLAARFAGEGKGVIIGAADTFRAAAVEQLTIWAERAGVDIVKHRDNADPAAVAFDSVEAATARGKDIVIIDTAGRLHTKVNLMEELKKIKRAVAKKLPDAPHDIYLVIDATTGQNALSQAKLFNDSMGITGLILTKLDGTAKGGVVIGICNTLDIPLTYIGVGEGVDDLQKFDPEQYAEALFS</sequence>
<feature type="region of interest" description="Disordered" evidence="11">
    <location>
        <begin position="1"/>
        <end position="58"/>
    </location>
</feature>
<keyword evidence="6 10" id="KW-0472">Membrane</keyword>
<dbReference type="PROSITE" id="PS00300">
    <property type="entry name" value="SRP54"/>
    <property type="match status" value="1"/>
</dbReference>
<dbReference type="SMART" id="SM00963">
    <property type="entry name" value="SRP54_N"/>
    <property type="match status" value="1"/>
</dbReference>
<dbReference type="PATRIC" id="fig|1121405.3.peg.3156"/>
<feature type="binding site" evidence="10">
    <location>
        <begin position="245"/>
        <end position="249"/>
    </location>
    <ligand>
        <name>GTP</name>
        <dbReference type="ChEBI" id="CHEBI:37565"/>
    </ligand>
</feature>
<dbReference type="HAMAP" id="MF_00920">
    <property type="entry name" value="FtsY"/>
    <property type="match status" value="1"/>
</dbReference>
<dbReference type="InterPro" id="IPR027417">
    <property type="entry name" value="P-loop_NTPase"/>
</dbReference>
<comment type="subunit">
    <text evidence="10">Part of the signal recognition particle protein translocation system, which is composed of SRP and FtsY.</text>
</comment>
<comment type="function">
    <text evidence="9">Involved in targeting and insertion of nascent membrane proteins into the cytoplasmic membrane. Acts as a receptor for the complex formed by the signal recognition particle (SRP) and the ribosome-nascent chain (RNC). Interaction with SRP-RNC leads to the transfer of the RNC complex to the Sec translocase for insertion into the membrane, the hydrolysis of GTP by both Ffh and FtsY, and the dissociation of the SRP-FtsY complex into the individual components.</text>
</comment>
<dbReference type="GO" id="GO:0005886">
    <property type="term" value="C:plasma membrane"/>
    <property type="evidence" value="ECO:0007669"/>
    <property type="project" value="UniProtKB-SubCell"/>
</dbReference>
<feature type="binding site" evidence="10">
    <location>
        <begin position="163"/>
        <end position="170"/>
    </location>
    <ligand>
        <name>GTP</name>
        <dbReference type="ChEBI" id="CHEBI:37565"/>
    </ligand>
</feature>
<evidence type="ECO:0000256" key="7">
    <source>
        <dbReference type="ARBA" id="ARBA00023170"/>
    </source>
</evidence>
<reference evidence="13 14" key="1">
    <citation type="journal article" date="2013" name="Genome Announc.">
        <title>Draft genome sequences for three mercury-methylating, sulfate-reducing bacteria.</title>
        <authorList>
            <person name="Brown S.D."/>
            <person name="Hurt R.A.Jr."/>
            <person name="Gilmour C.C."/>
            <person name="Elias D.A."/>
        </authorList>
    </citation>
    <scope>NUCLEOTIDE SEQUENCE [LARGE SCALE GENOMIC DNA]</scope>
    <source>
        <strain evidence="13 14">DSM 2059</strain>
    </source>
</reference>
<keyword evidence="1 10" id="KW-1003">Cell membrane</keyword>
<evidence type="ECO:0000256" key="5">
    <source>
        <dbReference type="ARBA" id="ARBA00023134"/>
    </source>
</evidence>
<protein>
    <recommendedName>
        <fullName evidence="10">Signal recognition particle receptor FtsY</fullName>
        <shortName evidence="10">SRP receptor</shortName>
        <ecNumber evidence="10">3.6.5.4</ecNumber>
    </recommendedName>
</protein>
<dbReference type="CDD" id="cd17874">
    <property type="entry name" value="FtsY"/>
    <property type="match status" value="1"/>
</dbReference>
<feature type="binding site" evidence="10">
    <location>
        <begin position="309"/>
        <end position="312"/>
    </location>
    <ligand>
        <name>GTP</name>
        <dbReference type="ChEBI" id="CHEBI:37565"/>
    </ligand>
</feature>
<keyword evidence="7 10" id="KW-0675">Receptor</keyword>
<dbReference type="InterPro" id="IPR036225">
    <property type="entry name" value="SRP/SRP_N"/>
</dbReference>
<gene>
    <name evidence="10" type="primary">ftsY</name>
    <name evidence="13" type="ORF">dsmv_3065</name>
</gene>
<feature type="compositionally biased region" description="Basic and acidic residues" evidence="11">
    <location>
        <begin position="28"/>
        <end position="54"/>
    </location>
</feature>
<dbReference type="SMART" id="SM00962">
    <property type="entry name" value="SRP54"/>
    <property type="match status" value="1"/>
</dbReference>
<keyword evidence="13" id="KW-0131">Cell cycle</keyword>
<dbReference type="InterPro" id="IPR042101">
    <property type="entry name" value="SRP54_N_sf"/>
</dbReference>
<dbReference type="eggNOG" id="COG0552">
    <property type="taxonomic scope" value="Bacteria"/>
</dbReference>
<comment type="similarity">
    <text evidence="10">Belongs to the GTP-binding SRP family. FtsY subfamily.</text>
</comment>
<evidence type="ECO:0000313" key="14">
    <source>
        <dbReference type="Proteomes" id="UP000014977"/>
    </source>
</evidence>
<dbReference type="FunFam" id="1.20.120.140:FF:000002">
    <property type="entry name" value="Signal recognition particle receptor FtsY"/>
    <property type="match status" value="1"/>
</dbReference>
<evidence type="ECO:0000256" key="10">
    <source>
        <dbReference type="HAMAP-Rule" id="MF_00920"/>
    </source>
</evidence>
<dbReference type="PANTHER" id="PTHR43134">
    <property type="entry name" value="SIGNAL RECOGNITION PARTICLE RECEPTOR SUBUNIT ALPHA"/>
    <property type="match status" value="1"/>
</dbReference>
<accession>S7TKC2</accession>
<dbReference type="RefSeq" id="WP_020878132.1">
    <property type="nucleotide sequence ID" value="NZ_ATHJ01000103.1"/>
</dbReference>
<dbReference type="InterPro" id="IPR000897">
    <property type="entry name" value="SRP54_GTPase_dom"/>
</dbReference>
<evidence type="ECO:0000256" key="9">
    <source>
        <dbReference type="ARBA" id="ARBA00053570"/>
    </source>
</evidence>
<evidence type="ECO:0000256" key="3">
    <source>
        <dbReference type="ARBA" id="ARBA00022741"/>
    </source>
</evidence>
<comment type="caution">
    <text evidence="13">The sequence shown here is derived from an EMBL/GenBank/DDBJ whole genome shotgun (WGS) entry which is preliminary data.</text>
</comment>
<keyword evidence="13" id="KW-0132">Cell division</keyword>
<keyword evidence="4 10" id="KW-0378">Hydrolase</keyword>
<evidence type="ECO:0000256" key="8">
    <source>
        <dbReference type="ARBA" id="ARBA00048027"/>
    </source>
</evidence>
<keyword evidence="3 10" id="KW-0547">Nucleotide-binding</keyword>
<dbReference type="AlphaFoldDB" id="S7TKC2"/>
<dbReference type="PANTHER" id="PTHR43134:SF1">
    <property type="entry name" value="SIGNAL RECOGNITION PARTICLE RECEPTOR SUBUNIT ALPHA"/>
    <property type="match status" value="1"/>
</dbReference>
<dbReference type="EMBL" id="ATHJ01000103">
    <property type="protein sequence ID" value="EPR37291.1"/>
    <property type="molecule type" value="Genomic_DNA"/>
</dbReference>
<dbReference type="FunFam" id="3.40.50.300:FF:000053">
    <property type="entry name" value="Signal recognition particle receptor FtsY"/>
    <property type="match status" value="1"/>
</dbReference>
<evidence type="ECO:0000256" key="1">
    <source>
        <dbReference type="ARBA" id="ARBA00022475"/>
    </source>
</evidence>
<dbReference type="SUPFAM" id="SSF47364">
    <property type="entry name" value="Domain of the SRP/SRP receptor G-proteins"/>
    <property type="match status" value="1"/>
</dbReference>
<dbReference type="GO" id="GO:0003924">
    <property type="term" value="F:GTPase activity"/>
    <property type="evidence" value="ECO:0007669"/>
    <property type="project" value="UniProtKB-UniRule"/>
</dbReference>
<dbReference type="InterPro" id="IPR004390">
    <property type="entry name" value="SR_rcpt_FtsY"/>
</dbReference>
<dbReference type="InterPro" id="IPR003593">
    <property type="entry name" value="AAA+_ATPase"/>
</dbReference>
<dbReference type="SMART" id="SM00382">
    <property type="entry name" value="AAA"/>
    <property type="match status" value="1"/>
</dbReference>
<evidence type="ECO:0000256" key="2">
    <source>
        <dbReference type="ARBA" id="ARBA00022490"/>
    </source>
</evidence>
<evidence type="ECO:0000256" key="11">
    <source>
        <dbReference type="SAM" id="MobiDB-lite"/>
    </source>
</evidence>
<comment type="subcellular location">
    <subcellularLocation>
        <location evidence="10">Cell membrane</location>
        <topology evidence="10">Peripheral membrane protein</topology>
        <orientation evidence="10">Cytoplasmic side</orientation>
    </subcellularLocation>
    <subcellularLocation>
        <location evidence="10">Cytoplasm</location>
    </subcellularLocation>
</comment>
<keyword evidence="5 10" id="KW-0342">GTP-binding</keyword>
<proteinExistence type="inferred from homology"/>
<dbReference type="GO" id="GO:0006614">
    <property type="term" value="P:SRP-dependent cotranslational protein targeting to membrane"/>
    <property type="evidence" value="ECO:0007669"/>
    <property type="project" value="InterPro"/>
</dbReference>
<feature type="domain" description="SRP54-type proteins GTP-binding" evidence="12">
    <location>
        <begin position="330"/>
        <end position="343"/>
    </location>
</feature>
<evidence type="ECO:0000256" key="4">
    <source>
        <dbReference type="ARBA" id="ARBA00022801"/>
    </source>
</evidence>
<dbReference type="GO" id="GO:0005047">
    <property type="term" value="F:signal recognition particle binding"/>
    <property type="evidence" value="ECO:0007669"/>
    <property type="project" value="TreeGrafter"/>
</dbReference>
<organism evidence="13 14">
    <name type="scientific">Desulfococcus multivorans DSM 2059</name>
    <dbReference type="NCBI Taxonomy" id="1121405"/>
    <lineage>
        <taxon>Bacteria</taxon>
        <taxon>Pseudomonadati</taxon>
        <taxon>Thermodesulfobacteriota</taxon>
        <taxon>Desulfobacteria</taxon>
        <taxon>Desulfobacterales</taxon>
        <taxon>Desulfococcaceae</taxon>
        <taxon>Desulfococcus</taxon>
    </lineage>
</organism>
<evidence type="ECO:0000259" key="12">
    <source>
        <dbReference type="PROSITE" id="PS00300"/>
    </source>
</evidence>
<dbReference type="Gene3D" id="3.40.50.300">
    <property type="entry name" value="P-loop containing nucleotide triphosphate hydrolases"/>
    <property type="match status" value="1"/>
</dbReference>
<dbReference type="Pfam" id="PF02881">
    <property type="entry name" value="SRP54_N"/>
    <property type="match status" value="1"/>
</dbReference>
<keyword evidence="14" id="KW-1185">Reference proteome</keyword>
<evidence type="ECO:0000256" key="6">
    <source>
        <dbReference type="ARBA" id="ARBA00023136"/>
    </source>
</evidence>
<dbReference type="Proteomes" id="UP000014977">
    <property type="component" value="Unassembled WGS sequence"/>
</dbReference>
<dbReference type="Pfam" id="PF00448">
    <property type="entry name" value="SRP54"/>
    <property type="match status" value="1"/>
</dbReference>
<dbReference type="GO" id="GO:0051301">
    <property type="term" value="P:cell division"/>
    <property type="evidence" value="ECO:0007669"/>
    <property type="project" value="UniProtKB-KW"/>
</dbReference>
<dbReference type="NCBIfam" id="TIGR00064">
    <property type="entry name" value="ftsY"/>
    <property type="match status" value="1"/>
</dbReference>
<dbReference type="SUPFAM" id="SSF52540">
    <property type="entry name" value="P-loop containing nucleoside triphosphate hydrolases"/>
    <property type="match status" value="1"/>
</dbReference>
<dbReference type="GO" id="GO:0005525">
    <property type="term" value="F:GTP binding"/>
    <property type="evidence" value="ECO:0007669"/>
    <property type="project" value="UniProtKB-UniRule"/>
</dbReference>
<dbReference type="InterPro" id="IPR013822">
    <property type="entry name" value="Signal_recog_particl_SRP54_hlx"/>
</dbReference>
<name>S7TKC2_DESML</name>
<dbReference type="STRING" id="897.B2D07_06020"/>
<keyword evidence="2 10" id="KW-0963">Cytoplasm</keyword>
<dbReference type="GO" id="GO:0005737">
    <property type="term" value="C:cytoplasm"/>
    <property type="evidence" value="ECO:0007669"/>
    <property type="project" value="UniProtKB-SubCell"/>
</dbReference>